<dbReference type="PANTHER" id="PTHR42711:SF15">
    <property type="entry name" value="ABC-TYPE MULTIDRUG TRANSPORT SYSTEM, ATPASE COMPONENT"/>
    <property type="match status" value="1"/>
</dbReference>
<dbReference type="PROSITE" id="PS00211">
    <property type="entry name" value="ABC_TRANSPORTER_1"/>
    <property type="match status" value="1"/>
</dbReference>
<dbReference type="GO" id="GO:0016887">
    <property type="term" value="F:ATP hydrolysis activity"/>
    <property type="evidence" value="ECO:0007669"/>
    <property type="project" value="InterPro"/>
</dbReference>
<dbReference type="RefSeq" id="WP_106874555.1">
    <property type="nucleotide sequence ID" value="NZ_CP027845.1"/>
</dbReference>
<dbReference type="PROSITE" id="PS50893">
    <property type="entry name" value="ABC_TRANSPORTER_2"/>
    <property type="match status" value="1"/>
</dbReference>
<dbReference type="KEGG" id="ptc:phytr_7670"/>
<proteinExistence type="predicted"/>
<reference evidence="6 7" key="1">
    <citation type="submission" date="2018-03" db="EMBL/GenBank/DDBJ databases">
        <title>A gene transfer event suggests a long-term partnership between eustigmatophyte algae and a novel lineage of endosymbiotic bacteria.</title>
        <authorList>
            <person name="Yurchenko T."/>
            <person name="Sevcikova T."/>
            <person name="Pribyl P."/>
            <person name="El Karkouri K."/>
            <person name="Klimes V."/>
            <person name="Amaral R."/>
            <person name="Zbrankova V."/>
            <person name="Kim E."/>
            <person name="Raoult D."/>
            <person name="Santos L.M.A."/>
            <person name="Elias M."/>
        </authorList>
    </citation>
    <scope>NUCLEOTIDE SEQUENCE [LARGE SCALE GENOMIC DNA]</scope>
    <source>
        <strain evidence="6">CCALA 838</strain>
    </source>
</reference>
<dbReference type="Proteomes" id="UP000241762">
    <property type="component" value="Chromosome"/>
</dbReference>
<dbReference type="InterPro" id="IPR003439">
    <property type="entry name" value="ABC_transporter-like_ATP-bd"/>
</dbReference>
<protein>
    <submittedName>
        <fullName evidence="6">Multidrug ABC transporter ATP-binding protein</fullName>
    </submittedName>
</protein>
<dbReference type="EMBL" id="CP027845">
    <property type="protein sequence ID" value="AVP87703.1"/>
    <property type="molecule type" value="Genomic_DNA"/>
</dbReference>
<feature type="domain" description="ABC transporter" evidence="5">
    <location>
        <begin position="6"/>
        <end position="236"/>
    </location>
</feature>
<keyword evidence="3 6" id="KW-0067">ATP-binding</keyword>
<organism evidence="6 7">
    <name type="scientific">Candidatus Phycorickettsia trachydisci</name>
    <dbReference type="NCBI Taxonomy" id="2115978"/>
    <lineage>
        <taxon>Bacteria</taxon>
        <taxon>Pseudomonadati</taxon>
        <taxon>Pseudomonadota</taxon>
        <taxon>Alphaproteobacteria</taxon>
        <taxon>Rickettsiales</taxon>
        <taxon>Rickettsiaceae</taxon>
        <taxon>Candidatus Phycorickettsia</taxon>
    </lineage>
</organism>
<comment type="function">
    <text evidence="4">Part of an ABC transporter complex. Transmembrane domains (TMD) form a pore in the inner membrane and the ATP-binding domain (NBD) is responsible for energy generation.</text>
</comment>
<dbReference type="PANTHER" id="PTHR42711">
    <property type="entry name" value="ABC TRANSPORTER ATP-BINDING PROTEIN"/>
    <property type="match status" value="1"/>
</dbReference>
<keyword evidence="1" id="KW-0813">Transport</keyword>
<dbReference type="SUPFAM" id="SSF52540">
    <property type="entry name" value="P-loop containing nucleoside triphosphate hydrolases"/>
    <property type="match status" value="1"/>
</dbReference>
<dbReference type="Pfam" id="PF00005">
    <property type="entry name" value="ABC_tran"/>
    <property type="match status" value="1"/>
</dbReference>
<dbReference type="InterPro" id="IPR050763">
    <property type="entry name" value="ABC_transporter_ATP-binding"/>
</dbReference>
<dbReference type="AlphaFoldDB" id="A0A2P1P8W0"/>
<evidence type="ECO:0000313" key="6">
    <source>
        <dbReference type="EMBL" id="AVP87703.1"/>
    </source>
</evidence>
<evidence type="ECO:0000313" key="7">
    <source>
        <dbReference type="Proteomes" id="UP000241762"/>
    </source>
</evidence>
<dbReference type="Gene3D" id="3.40.50.300">
    <property type="entry name" value="P-loop containing nucleotide triphosphate hydrolases"/>
    <property type="match status" value="1"/>
</dbReference>
<sequence length="301" mass="33587">MDNLAISVAGLNKSYEGASSPALQNVNLTIRKNTIFGLLGPNGAGKSTLINILAGITRKTSGQINILGLDLDKEPLKIKYLLGIVPQEVYLDTFLSIKDALEFYAGYFRIKPDDRKTKQIIEDMGLGAKINSTPRMLSGGMKRRLLVAKALVHSPPILILDEPTAGVDVELRSQLWDYILKLKDRGATIILTTHYLAEAEHLCDDIAFIDEGKVVLSDKKEHLLKTLGAKKMIIEFDNLVDVNDPKFNKWDIKDNKLTINFDSEQDLNNLLCKVIDLGIKIKDIRTQSDDLEAIYKKILVQ</sequence>
<evidence type="ECO:0000256" key="1">
    <source>
        <dbReference type="ARBA" id="ARBA00022448"/>
    </source>
</evidence>
<evidence type="ECO:0000256" key="4">
    <source>
        <dbReference type="ARBA" id="ARBA00024725"/>
    </source>
</evidence>
<dbReference type="GO" id="GO:0005524">
    <property type="term" value="F:ATP binding"/>
    <property type="evidence" value="ECO:0007669"/>
    <property type="project" value="UniProtKB-KW"/>
</dbReference>
<dbReference type="InterPro" id="IPR027417">
    <property type="entry name" value="P-loop_NTPase"/>
</dbReference>
<dbReference type="OrthoDB" id="9802264at2"/>
<dbReference type="InterPro" id="IPR017871">
    <property type="entry name" value="ABC_transporter-like_CS"/>
</dbReference>
<dbReference type="InterPro" id="IPR003593">
    <property type="entry name" value="AAA+_ATPase"/>
</dbReference>
<evidence type="ECO:0000259" key="5">
    <source>
        <dbReference type="PROSITE" id="PS50893"/>
    </source>
</evidence>
<evidence type="ECO:0000256" key="2">
    <source>
        <dbReference type="ARBA" id="ARBA00022741"/>
    </source>
</evidence>
<keyword evidence="7" id="KW-1185">Reference proteome</keyword>
<evidence type="ECO:0000256" key="3">
    <source>
        <dbReference type="ARBA" id="ARBA00022840"/>
    </source>
</evidence>
<dbReference type="SMART" id="SM00382">
    <property type="entry name" value="AAA"/>
    <property type="match status" value="1"/>
</dbReference>
<keyword evidence="2" id="KW-0547">Nucleotide-binding</keyword>
<name>A0A2P1P8W0_9RICK</name>
<gene>
    <name evidence="6" type="ORF">phytr_7670</name>
</gene>
<dbReference type="CDD" id="cd03263">
    <property type="entry name" value="ABC_subfamily_A"/>
    <property type="match status" value="1"/>
</dbReference>
<accession>A0A2P1P8W0</accession>